<keyword evidence="10" id="KW-1185">Reference proteome</keyword>
<evidence type="ECO:0000313" key="10">
    <source>
        <dbReference type="Proteomes" id="UP000677265"/>
    </source>
</evidence>
<evidence type="ECO:0000259" key="7">
    <source>
        <dbReference type="Pfam" id="PF00892"/>
    </source>
</evidence>
<feature type="transmembrane region" description="Helical" evidence="6">
    <location>
        <begin position="281"/>
        <end position="298"/>
    </location>
</feature>
<gene>
    <name evidence="9" type="ORF">KHB02_005570</name>
    <name evidence="8" type="ORF">KHB02_21305</name>
</gene>
<feature type="transmembrane region" description="Helical" evidence="6">
    <location>
        <begin position="144"/>
        <end position="166"/>
    </location>
</feature>
<evidence type="ECO:0000256" key="4">
    <source>
        <dbReference type="ARBA" id="ARBA00022989"/>
    </source>
</evidence>
<comment type="similarity">
    <text evidence="2">Belongs to the EamA transporter family.</text>
</comment>
<dbReference type="Pfam" id="PF00892">
    <property type="entry name" value="EamA"/>
    <property type="match status" value="2"/>
</dbReference>
<dbReference type="InterPro" id="IPR000620">
    <property type="entry name" value="EamA_dom"/>
</dbReference>
<evidence type="ECO:0000313" key="9">
    <source>
        <dbReference type="EMBL" id="MCH6264991.1"/>
    </source>
</evidence>
<feature type="transmembrane region" description="Helical" evidence="6">
    <location>
        <begin position="58"/>
        <end position="76"/>
    </location>
</feature>
<dbReference type="EMBL" id="JAGYPE020000006">
    <property type="protein sequence ID" value="MCH6264991.1"/>
    <property type="molecule type" value="Genomic_DNA"/>
</dbReference>
<evidence type="ECO:0000256" key="1">
    <source>
        <dbReference type="ARBA" id="ARBA00004127"/>
    </source>
</evidence>
<dbReference type="InterPro" id="IPR037185">
    <property type="entry name" value="EmrE-like"/>
</dbReference>
<comment type="subcellular location">
    <subcellularLocation>
        <location evidence="1">Endomembrane system</location>
        <topology evidence="1">Multi-pass membrane protein</topology>
    </subcellularLocation>
</comment>
<dbReference type="GO" id="GO:0016020">
    <property type="term" value="C:membrane"/>
    <property type="evidence" value="ECO:0007669"/>
    <property type="project" value="UniProtKB-SubCell"/>
</dbReference>
<feature type="domain" description="EamA" evidence="7">
    <location>
        <begin position="2"/>
        <end position="130"/>
    </location>
</feature>
<protein>
    <submittedName>
        <fullName evidence="9">DMT family transporter</fullName>
    </submittedName>
    <submittedName>
        <fullName evidence="8">EamA family transporter</fullName>
    </submittedName>
</protein>
<feature type="transmembrane region" description="Helical" evidence="6">
    <location>
        <begin position="172"/>
        <end position="192"/>
    </location>
</feature>
<accession>A0A942T2C8</accession>
<feature type="transmembrane region" description="Helical" evidence="6">
    <location>
        <begin position="249"/>
        <end position="269"/>
    </location>
</feature>
<dbReference type="AlphaFoldDB" id="A0A942T2C8"/>
<sequence length="299" mass="32567">MWFVFAVLAAACFGLRGILYHWTSQRPIDRNLMLLGVYISGTVITLASNVLFQQPWTIEALLGFFLGLFSFIANASMYKGYAVGKASIIALFTGLPPLVVVILAYILWREALSTWQFIAFFIVLVGLLLIKYSQDLKLNQLKGIQWGILTMLFFGFTDTTVKLATLSGASTFPALTVMFATGAVLFGLSWALGNAKANKARHEAAAAVETGLTERAGSWTVKKTLGVGMGVGITNALGMILIFPAFRDGITGIVSAIVAMNVAFVILYARFYLKEAWNRREVTGLILAFIGILILRVAS</sequence>
<dbReference type="EMBL" id="JAGYPE010000004">
    <property type="protein sequence ID" value="MBS4183933.1"/>
    <property type="molecule type" value="Genomic_DNA"/>
</dbReference>
<reference evidence="8" key="1">
    <citation type="submission" date="2021-05" db="EMBL/GenBank/DDBJ databases">
        <title>Novel Bacillus species.</title>
        <authorList>
            <person name="Liu G."/>
        </authorList>
    </citation>
    <scope>NUCLEOTIDE SEQUENCE</scope>
    <source>
        <strain evidence="8 10">FJAT-50051</strain>
    </source>
</reference>
<evidence type="ECO:0000256" key="6">
    <source>
        <dbReference type="SAM" id="Phobius"/>
    </source>
</evidence>
<comment type="caution">
    <text evidence="8">The sequence shown here is derived from an EMBL/GenBank/DDBJ whole genome shotgun (WGS) entry which is preliminary data.</text>
</comment>
<organism evidence="8">
    <name type="scientific">Neobacillus citreus</name>
    <dbReference type="NCBI Taxonomy" id="2833578"/>
    <lineage>
        <taxon>Bacteria</taxon>
        <taxon>Bacillati</taxon>
        <taxon>Bacillota</taxon>
        <taxon>Bacilli</taxon>
        <taxon>Bacillales</taxon>
        <taxon>Bacillaceae</taxon>
        <taxon>Neobacillus</taxon>
    </lineage>
</organism>
<proteinExistence type="inferred from homology"/>
<feature type="transmembrane region" description="Helical" evidence="6">
    <location>
        <begin position="32"/>
        <end position="52"/>
    </location>
</feature>
<dbReference type="RefSeq" id="WP_213143863.1">
    <property type="nucleotide sequence ID" value="NZ_JAGYPE020000006.1"/>
</dbReference>
<name>A0A942T2C8_9BACI</name>
<evidence type="ECO:0000256" key="2">
    <source>
        <dbReference type="ARBA" id="ARBA00007362"/>
    </source>
</evidence>
<dbReference type="PANTHER" id="PTHR22911:SF6">
    <property type="entry name" value="SOLUTE CARRIER FAMILY 35 MEMBER G1"/>
    <property type="match status" value="1"/>
</dbReference>
<feature type="transmembrane region" description="Helical" evidence="6">
    <location>
        <begin position="88"/>
        <end position="108"/>
    </location>
</feature>
<feature type="domain" description="EamA" evidence="7">
    <location>
        <begin position="142"/>
        <end position="295"/>
    </location>
</feature>
<keyword evidence="4 6" id="KW-1133">Transmembrane helix</keyword>
<feature type="transmembrane region" description="Helical" evidence="6">
    <location>
        <begin position="114"/>
        <end position="132"/>
    </location>
</feature>
<evidence type="ECO:0000256" key="3">
    <source>
        <dbReference type="ARBA" id="ARBA00022692"/>
    </source>
</evidence>
<dbReference type="PANTHER" id="PTHR22911">
    <property type="entry name" value="ACYL-MALONYL CONDENSING ENZYME-RELATED"/>
    <property type="match status" value="1"/>
</dbReference>
<dbReference type="Proteomes" id="UP000677265">
    <property type="component" value="Unassembled WGS sequence"/>
</dbReference>
<feature type="transmembrane region" description="Helical" evidence="6">
    <location>
        <begin position="6"/>
        <end position="23"/>
    </location>
</feature>
<dbReference type="SUPFAM" id="SSF103481">
    <property type="entry name" value="Multidrug resistance efflux transporter EmrE"/>
    <property type="match status" value="2"/>
</dbReference>
<keyword evidence="5 6" id="KW-0472">Membrane</keyword>
<feature type="transmembrane region" description="Helical" evidence="6">
    <location>
        <begin position="225"/>
        <end position="243"/>
    </location>
</feature>
<dbReference type="Gene3D" id="1.10.3730.20">
    <property type="match status" value="1"/>
</dbReference>
<evidence type="ECO:0000256" key="5">
    <source>
        <dbReference type="ARBA" id="ARBA00023136"/>
    </source>
</evidence>
<keyword evidence="3 6" id="KW-0812">Transmembrane</keyword>
<evidence type="ECO:0000313" key="8">
    <source>
        <dbReference type="EMBL" id="MBS4183933.1"/>
    </source>
</evidence>